<gene>
    <name evidence="1" type="ordered locus">RHA1_ro06979</name>
</gene>
<sequence>MVGGGPLAGELAAQVEVLAVGLFEGVSQGSDFGAVLFLQLNDLLAECVDEGVIRIRCGGGVDRSGGGPQPFDAGPQFGMVVEEGVGDAGLALDGLEGDAFAAFEQTPDGLLGIGGLAGGSGLGGGDQGGCAVCMCGGQGRVLSVMGMRVSGIGPVVVA</sequence>
<dbReference type="HOGENOM" id="CLU_1668038_0_0_11"/>
<dbReference type="Proteomes" id="UP000008710">
    <property type="component" value="Chromosome"/>
</dbReference>
<organism evidence="1 2">
    <name type="scientific">Rhodococcus jostii (strain RHA1)</name>
    <dbReference type="NCBI Taxonomy" id="101510"/>
    <lineage>
        <taxon>Bacteria</taxon>
        <taxon>Bacillati</taxon>
        <taxon>Actinomycetota</taxon>
        <taxon>Actinomycetes</taxon>
        <taxon>Mycobacteriales</taxon>
        <taxon>Nocardiaceae</taxon>
        <taxon>Rhodococcus</taxon>
    </lineage>
</organism>
<name>Q0S141_RHOJR</name>
<dbReference type="KEGG" id="rha:RHA1_ro06979"/>
<protein>
    <submittedName>
        <fullName evidence="1">Possible glycine-rich cell wall structural protein</fullName>
    </submittedName>
</protein>
<dbReference type="EMBL" id="CP000431">
    <property type="protein sequence ID" value="ABG98745.1"/>
    <property type="molecule type" value="Genomic_DNA"/>
</dbReference>
<evidence type="ECO:0000313" key="2">
    <source>
        <dbReference type="Proteomes" id="UP000008710"/>
    </source>
</evidence>
<dbReference type="AlphaFoldDB" id="Q0S141"/>
<proteinExistence type="predicted"/>
<evidence type="ECO:0000313" key="1">
    <source>
        <dbReference type="EMBL" id="ABG98745.1"/>
    </source>
</evidence>
<accession>Q0S141</accession>
<reference evidence="2" key="1">
    <citation type="journal article" date="2006" name="Proc. Natl. Acad. Sci. U.S.A.">
        <title>The complete genome of Rhodococcus sp. RHA1 provides insights into a catabolic powerhouse.</title>
        <authorList>
            <person name="McLeod M.P."/>
            <person name="Warren R.L."/>
            <person name="Hsiao W.W.L."/>
            <person name="Araki N."/>
            <person name="Myhre M."/>
            <person name="Fernandes C."/>
            <person name="Miyazawa D."/>
            <person name="Wong W."/>
            <person name="Lillquist A.L."/>
            <person name="Wang D."/>
            <person name="Dosanjh M."/>
            <person name="Hara H."/>
            <person name="Petrescu A."/>
            <person name="Morin R.D."/>
            <person name="Yang G."/>
            <person name="Stott J.M."/>
            <person name="Schein J.E."/>
            <person name="Shin H."/>
            <person name="Smailus D."/>
            <person name="Siddiqui A.S."/>
            <person name="Marra M.A."/>
            <person name="Jones S.J.M."/>
            <person name="Holt R."/>
            <person name="Brinkman F.S.L."/>
            <person name="Miyauchi K."/>
            <person name="Fukuda M."/>
            <person name="Davies J.E."/>
            <person name="Mohn W.W."/>
            <person name="Eltis L.D."/>
        </authorList>
    </citation>
    <scope>NUCLEOTIDE SEQUENCE [LARGE SCALE GENOMIC DNA]</scope>
    <source>
        <strain evidence="2">RHA1</strain>
    </source>
</reference>